<sequence>MLSFSDSKVMLIVFKALSATERAPSTSAIESINCMYLIQTKLLFGEVLTAFSNSSVVRGASFSSKRCSAALICRSFSSFAFLFASLLLFSSRFSPPLSGSISVLSS</sequence>
<reference evidence="1" key="2">
    <citation type="submission" date="2020-07" db="EMBL/GenBank/DDBJ databases">
        <authorList>
            <person name="Vera ALvarez R."/>
            <person name="Arias-Moreno D.M."/>
            <person name="Jimenez-Jacinto V."/>
            <person name="Jimenez-Bremont J.F."/>
            <person name="Swaminathan K."/>
            <person name="Moose S.P."/>
            <person name="Guerrero-Gonzalez M.L."/>
            <person name="Marino-Ramirez L."/>
            <person name="Landsman D."/>
            <person name="Rodriguez-Kessler M."/>
            <person name="Delgado-Sanchez P."/>
        </authorList>
    </citation>
    <scope>NUCLEOTIDE SEQUENCE</scope>
    <source>
        <tissue evidence="1">Cladode</tissue>
    </source>
</reference>
<organism evidence="1">
    <name type="scientific">Opuntia streptacantha</name>
    <name type="common">Prickly pear cactus</name>
    <name type="synonym">Opuntia cardona</name>
    <dbReference type="NCBI Taxonomy" id="393608"/>
    <lineage>
        <taxon>Eukaryota</taxon>
        <taxon>Viridiplantae</taxon>
        <taxon>Streptophyta</taxon>
        <taxon>Embryophyta</taxon>
        <taxon>Tracheophyta</taxon>
        <taxon>Spermatophyta</taxon>
        <taxon>Magnoliopsida</taxon>
        <taxon>eudicotyledons</taxon>
        <taxon>Gunneridae</taxon>
        <taxon>Pentapetalae</taxon>
        <taxon>Caryophyllales</taxon>
        <taxon>Cactineae</taxon>
        <taxon>Cactaceae</taxon>
        <taxon>Opuntioideae</taxon>
        <taxon>Opuntia</taxon>
    </lineage>
</organism>
<evidence type="ECO:0000313" key="1">
    <source>
        <dbReference type="EMBL" id="MBA4621011.1"/>
    </source>
</evidence>
<name>A0A7C8YLJ1_OPUST</name>
<dbReference type="AlphaFoldDB" id="A0A7C8YLJ1"/>
<proteinExistence type="predicted"/>
<dbReference type="EMBL" id="GISG01032620">
    <property type="protein sequence ID" value="MBA4621011.1"/>
    <property type="molecule type" value="Transcribed_RNA"/>
</dbReference>
<accession>A0A7C8YLJ1</accession>
<protein>
    <submittedName>
        <fullName evidence="1">Uncharacterized protein</fullName>
    </submittedName>
</protein>
<dbReference type="EMBL" id="GISG01032618">
    <property type="protein sequence ID" value="MBA4621010.1"/>
    <property type="molecule type" value="Transcribed_RNA"/>
</dbReference>
<reference evidence="1" key="1">
    <citation type="journal article" date="2013" name="J. Plant Res.">
        <title>Effect of fungi and light on seed germination of three Opuntia species from semiarid lands of central Mexico.</title>
        <authorList>
            <person name="Delgado-Sanchez P."/>
            <person name="Jimenez-Bremont J.F."/>
            <person name="Guerrero-Gonzalez Mde L."/>
            <person name="Flores J."/>
        </authorList>
    </citation>
    <scope>NUCLEOTIDE SEQUENCE</scope>
    <source>
        <tissue evidence="1">Cladode</tissue>
    </source>
</reference>